<dbReference type="Proteomes" id="UP001054837">
    <property type="component" value="Unassembled WGS sequence"/>
</dbReference>
<sequence>MRSEAKTGKTGACDQKLKISIQSCMKKQLSLADALQEWEGVLFLFGLEVRLPPPLPVTAVLQFTEGCTRYQYQDIVQQEAARTQNICHLPLTFPLYQFYFLAAFFSDTDYIDRKVGKGMFKCAVTNFERRKKSSIGGVACFDKEEETNHLVETRCHDNGHKVSPHCFFIRKRPLENRSSMITHKNGAASCVKDCSHQTTV</sequence>
<gene>
    <name evidence="1" type="ORF">CDAR_532691</name>
</gene>
<evidence type="ECO:0000313" key="2">
    <source>
        <dbReference type="Proteomes" id="UP001054837"/>
    </source>
</evidence>
<protein>
    <submittedName>
        <fullName evidence="1">Uncharacterized protein</fullName>
    </submittedName>
</protein>
<evidence type="ECO:0000313" key="1">
    <source>
        <dbReference type="EMBL" id="GIY74644.1"/>
    </source>
</evidence>
<name>A0AAV4VYF3_9ARAC</name>
<dbReference type="AlphaFoldDB" id="A0AAV4VYF3"/>
<organism evidence="1 2">
    <name type="scientific">Caerostris darwini</name>
    <dbReference type="NCBI Taxonomy" id="1538125"/>
    <lineage>
        <taxon>Eukaryota</taxon>
        <taxon>Metazoa</taxon>
        <taxon>Ecdysozoa</taxon>
        <taxon>Arthropoda</taxon>
        <taxon>Chelicerata</taxon>
        <taxon>Arachnida</taxon>
        <taxon>Araneae</taxon>
        <taxon>Araneomorphae</taxon>
        <taxon>Entelegynae</taxon>
        <taxon>Araneoidea</taxon>
        <taxon>Araneidae</taxon>
        <taxon>Caerostris</taxon>
    </lineage>
</organism>
<comment type="caution">
    <text evidence="1">The sequence shown here is derived from an EMBL/GenBank/DDBJ whole genome shotgun (WGS) entry which is preliminary data.</text>
</comment>
<accession>A0AAV4VYF3</accession>
<proteinExistence type="predicted"/>
<reference evidence="1 2" key="1">
    <citation type="submission" date="2021-06" db="EMBL/GenBank/DDBJ databases">
        <title>Caerostris darwini draft genome.</title>
        <authorList>
            <person name="Kono N."/>
            <person name="Arakawa K."/>
        </authorList>
    </citation>
    <scope>NUCLEOTIDE SEQUENCE [LARGE SCALE GENOMIC DNA]</scope>
</reference>
<dbReference type="EMBL" id="BPLQ01013769">
    <property type="protein sequence ID" value="GIY74644.1"/>
    <property type="molecule type" value="Genomic_DNA"/>
</dbReference>
<keyword evidence="2" id="KW-1185">Reference proteome</keyword>